<keyword evidence="5 7" id="KW-0408">Iron</keyword>
<dbReference type="GO" id="GO:0004497">
    <property type="term" value="F:monooxygenase activity"/>
    <property type="evidence" value="ECO:0007669"/>
    <property type="project" value="UniProtKB-KW"/>
</dbReference>
<dbReference type="Pfam" id="PF00067">
    <property type="entry name" value="p450"/>
    <property type="match status" value="2"/>
</dbReference>
<evidence type="ECO:0000256" key="3">
    <source>
        <dbReference type="ARBA" id="ARBA00022723"/>
    </source>
</evidence>
<evidence type="ECO:0000256" key="5">
    <source>
        <dbReference type="ARBA" id="ARBA00023004"/>
    </source>
</evidence>
<evidence type="ECO:0000256" key="2">
    <source>
        <dbReference type="ARBA" id="ARBA00010617"/>
    </source>
</evidence>
<evidence type="ECO:0000313" key="8">
    <source>
        <dbReference type="EMBL" id="KAF1955638.1"/>
    </source>
</evidence>
<comment type="cofactor">
    <cofactor evidence="1">
        <name>heme</name>
        <dbReference type="ChEBI" id="CHEBI:30413"/>
    </cofactor>
</comment>
<dbReference type="EMBL" id="ML976994">
    <property type="protein sequence ID" value="KAF1955638.1"/>
    <property type="molecule type" value="Genomic_DNA"/>
</dbReference>
<dbReference type="InterPro" id="IPR047146">
    <property type="entry name" value="Cyt_P450_E_CYP52_fungi"/>
</dbReference>
<dbReference type="PROSITE" id="PS00086">
    <property type="entry name" value="CYTOCHROME_P450"/>
    <property type="match status" value="1"/>
</dbReference>
<evidence type="ECO:0000313" key="9">
    <source>
        <dbReference type="Proteomes" id="UP000800035"/>
    </source>
</evidence>
<accession>A0A6A5TTA2</accession>
<organism evidence="8 9">
    <name type="scientific">Byssothecium circinans</name>
    <dbReference type="NCBI Taxonomy" id="147558"/>
    <lineage>
        <taxon>Eukaryota</taxon>
        <taxon>Fungi</taxon>
        <taxon>Dikarya</taxon>
        <taxon>Ascomycota</taxon>
        <taxon>Pezizomycotina</taxon>
        <taxon>Dothideomycetes</taxon>
        <taxon>Pleosporomycetidae</taxon>
        <taxon>Pleosporales</taxon>
        <taxon>Massarineae</taxon>
        <taxon>Massarinaceae</taxon>
        <taxon>Byssothecium</taxon>
    </lineage>
</organism>
<dbReference type="Gene3D" id="1.10.630.10">
    <property type="entry name" value="Cytochrome P450"/>
    <property type="match status" value="2"/>
</dbReference>
<sequence length="463" mass="53356">MVQFTTLFAFLGVLSALCYKLLSYILYRAALKRHGCSQPPRYPHKDPFFGLDYFFKTMNAFKQGNFLDSKASEYRTYGKTFTTNNFGTTVFHTIDSEVSKAVFSTHVAKFGLQPLRYETAKHLWGNGIIVVDGVHWQRGRALIRASFDVVHIANFERLRKLTDVFLRLLPTDGATIDLMPLFKRLILDTSSEFILGEAMGALSNSKECDDFMDAFAYAQKGTAIRSMLGRLKFLHLDKRWWEACKQVTDYADTHVEEALRRREKRGERVQGERKERLRLVDEMAEETQDRVALRSLVISVFSPAHDGAAITLSNAMFHIARNPLVWRRLPTINQRQCLESTILPFGGGATGKEPLYVPKGSIMEINYRAMCRDPTFWGPDAHLFKPERWEDVRPGWEYTPFGGGPRTCPGMRLVFTEFAYVMVMLLRRFKEVQNRDPELEWKEEMRMTFQSKNGCLVGLIPEY</sequence>
<gene>
    <name evidence="8" type="ORF">CC80DRAFT_516993</name>
</gene>
<evidence type="ECO:0000256" key="4">
    <source>
        <dbReference type="ARBA" id="ARBA00023002"/>
    </source>
</evidence>
<dbReference type="InterPro" id="IPR036396">
    <property type="entry name" value="Cyt_P450_sf"/>
</dbReference>
<dbReference type="PANTHER" id="PTHR24287">
    <property type="entry name" value="P450, PUTATIVE (EUROFUNG)-RELATED"/>
    <property type="match status" value="1"/>
</dbReference>
<dbReference type="SUPFAM" id="SSF48264">
    <property type="entry name" value="Cytochrome P450"/>
    <property type="match status" value="1"/>
</dbReference>
<dbReference type="GO" id="GO:0005506">
    <property type="term" value="F:iron ion binding"/>
    <property type="evidence" value="ECO:0007669"/>
    <property type="project" value="InterPro"/>
</dbReference>
<dbReference type="Proteomes" id="UP000800035">
    <property type="component" value="Unassembled WGS sequence"/>
</dbReference>
<dbReference type="InterPro" id="IPR001128">
    <property type="entry name" value="Cyt_P450"/>
</dbReference>
<dbReference type="GO" id="GO:0016705">
    <property type="term" value="F:oxidoreductase activity, acting on paired donors, with incorporation or reduction of molecular oxygen"/>
    <property type="evidence" value="ECO:0007669"/>
    <property type="project" value="InterPro"/>
</dbReference>
<comment type="similarity">
    <text evidence="2 7">Belongs to the cytochrome P450 family.</text>
</comment>
<keyword evidence="4 7" id="KW-0560">Oxidoreductase</keyword>
<proteinExistence type="inferred from homology"/>
<dbReference type="InterPro" id="IPR017972">
    <property type="entry name" value="Cyt_P450_CS"/>
</dbReference>
<keyword evidence="6 7" id="KW-0503">Monooxygenase</keyword>
<evidence type="ECO:0000256" key="6">
    <source>
        <dbReference type="ARBA" id="ARBA00023033"/>
    </source>
</evidence>
<reference evidence="8" key="1">
    <citation type="journal article" date="2020" name="Stud. Mycol.">
        <title>101 Dothideomycetes genomes: a test case for predicting lifestyles and emergence of pathogens.</title>
        <authorList>
            <person name="Haridas S."/>
            <person name="Albert R."/>
            <person name="Binder M."/>
            <person name="Bloem J."/>
            <person name="Labutti K."/>
            <person name="Salamov A."/>
            <person name="Andreopoulos B."/>
            <person name="Baker S."/>
            <person name="Barry K."/>
            <person name="Bills G."/>
            <person name="Bluhm B."/>
            <person name="Cannon C."/>
            <person name="Castanera R."/>
            <person name="Culley D."/>
            <person name="Daum C."/>
            <person name="Ezra D."/>
            <person name="Gonzalez J."/>
            <person name="Henrissat B."/>
            <person name="Kuo A."/>
            <person name="Liang C."/>
            <person name="Lipzen A."/>
            <person name="Lutzoni F."/>
            <person name="Magnuson J."/>
            <person name="Mondo S."/>
            <person name="Nolan M."/>
            <person name="Ohm R."/>
            <person name="Pangilinan J."/>
            <person name="Park H.-J."/>
            <person name="Ramirez L."/>
            <person name="Alfaro M."/>
            <person name="Sun H."/>
            <person name="Tritt A."/>
            <person name="Yoshinaga Y."/>
            <person name="Zwiers L.-H."/>
            <person name="Turgeon B."/>
            <person name="Goodwin S."/>
            <person name="Spatafora J."/>
            <person name="Crous P."/>
            <person name="Grigoriev I."/>
        </authorList>
    </citation>
    <scope>NUCLEOTIDE SEQUENCE</scope>
    <source>
        <strain evidence="8">CBS 675.92</strain>
    </source>
</reference>
<protein>
    <submittedName>
        <fullName evidence="8">Cytochrome P450</fullName>
    </submittedName>
</protein>
<name>A0A6A5TTA2_9PLEO</name>
<keyword evidence="3 7" id="KW-0479">Metal-binding</keyword>
<evidence type="ECO:0000256" key="1">
    <source>
        <dbReference type="ARBA" id="ARBA00001971"/>
    </source>
</evidence>
<dbReference type="OrthoDB" id="1470350at2759"/>
<dbReference type="AlphaFoldDB" id="A0A6A5TTA2"/>
<keyword evidence="7" id="KW-0349">Heme</keyword>
<keyword evidence="9" id="KW-1185">Reference proteome</keyword>
<dbReference type="GO" id="GO:0020037">
    <property type="term" value="F:heme binding"/>
    <property type="evidence" value="ECO:0007669"/>
    <property type="project" value="InterPro"/>
</dbReference>
<dbReference type="PANTHER" id="PTHR24287:SF19">
    <property type="entry name" value="CYTOCHROME P450"/>
    <property type="match status" value="1"/>
</dbReference>
<evidence type="ECO:0000256" key="7">
    <source>
        <dbReference type="RuleBase" id="RU000461"/>
    </source>
</evidence>